<gene>
    <name evidence="2" type="ORF">SAMN05192542_12434</name>
</gene>
<proteinExistence type="predicted"/>
<keyword evidence="3" id="KW-1185">Reference proteome</keyword>
<reference evidence="3" key="1">
    <citation type="submission" date="2016-10" db="EMBL/GenBank/DDBJ databases">
        <authorList>
            <person name="Varghese N."/>
            <person name="Submissions S."/>
        </authorList>
    </citation>
    <scope>NUCLEOTIDE SEQUENCE [LARGE SCALE GENOMIC DNA]</scope>
    <source>
        <strain evidence="3">LMG 26416</strain>
    </source>
</reference>
<dbReference type="AlphaFoldDB" id="A0A1H7VE43"/>
<dbReference type="EMBL" id="FOAJ01000024">
    <property type="protein sequence ID" value="SEM07340.1"/>
    <property type="molecule type" value="Genomic_DNA"/>
</dbReference>
<keyword evidence="1" id="KW-0812">Transmembrane</keyword>
<keyword evidence="1" id="KW-0472">Membrane</keyword>
<accession>A0A1H7VE43</accession>
<dbReference type="STRING" id="416943.SAMN05445871_0655"/>
<protein>
    <submittedName>
        <fullName evidence="2">Uncharacterized protein</fullName>
    </submittedName>
</protein>
<feature type="transmembrane region" description="Helical" evidence="1">
    <location>
        <begin position="12"/>
        <end position="31"/>
    </location>
</feature>
<dbReference type="Proteomes" id="UP000199120">
    <property type="component" value="Unassembled WGS sequence"/>
</dbReference>
<evidence type="ECO:0000256" key="1">
    <source>
        <dbReference type="SAM" id="Phobius"/>
    </source>
</evidence>
<sequence>MVALTKGSFTVPLVVAGGFCLLGAFSYLVIVGRIEPLPVERGRDRARDGAARAA</sequence>
<evidence type="ECO:0000313" key="2">
    <source>
        <dbReference type="EMBL" id="SEM07340.1"/>
    </source>
</evidence>
<name>A0A1H7VE43_9BURK</name>
<evidence type="ECO:0000313" key="3">
    <source>
        <dbReference type="Proteomes" id="UP000199120"/>
    </source>
</evidence>
<organism evidence="2 3">
    <name type="scientific">Paraburkholderia caballeronis</name>
    <dbReference type="NCBI Taxonomy" id="416943"/>
    <lineage>
        <taxon>Bacteria</taxon>
        <taxon>Pseudomonadati</taxon>
        <taxon>Pseudomonadota</taxon>
        <taxon>Betaproteobacteria</taxon>
        <taxon>Burkholderiales</taxon>
        <taxon>Burkholderiaceae</taxon>
        <taxon>Paraburkholderia</taxon>
    </lineage>
</organism>
<keyword evidence="1" id="KW-1133">Transmembrane helix</keyword>